<keyword evidence="3" id="KW-1185">Reference proteome</keyword>
<name>A0ABX3P997_9HYPH</name>
<sequence>MTLDPVRRLIDFHAAINALDFATIEAAFAEDAVYASGKVGALEGRAAIMAAFRRYFAQYPDQVAEDSLVEAVSPLAARSVWRLEAHDATSGAPLVREGEEMITFNQEGQIVSVAVTDYAAL</sequence>
<dbReference type="SUPFAM" id="SSF54427">
    <property type="entry name" value="NTF2-like"/>
    <property type="match status" value="1"/>
</dbReference>
<feature type="domain" description="SnoaL-like" evidence="1">
    <location>
        <begin position="11"/>
        <end position="112"/>
    </location>
</feature>
<dbReference type="InterPro" id="IPR037401">
    <property type="entry name" value="SnoaL-like"/>
</dbReference>
<dbReference type="EMBL" id="MSPX01000023">
    <property type="protein sequence ID" value="OQP84173.1"/>
    <property type="molecule type" value="Genomic_DNA"/>
</dbReference>
<dbReference type="InterPro" id="IPR032710">
    <property type="entry name" value="NTF2-like_dom_sf"/>
</dbReference>
<protein>
    <submittedName>
        <fullName evidence="2">DUF4440 domain-containing protein</fullName>
    </submittedName>
</protein>
<organism evidence="2 3">
    <name type="scientific">Xaviernesmea rhizosphaerae</name>
    <dbReference type="NCBI Taxonomy" id="1672749"/>
    <lineage>
        <taxon>Bacteria</taxon>
        <taxon>Pseudomonadati</taxon>
        <taxon>Pseudomonadota</taxon>
        <taxon>Alphaproteobacteria</taxon>
        <taxon>Hyphomicrobiales</taxon>
        <taxon>Rhizobiaceae</taxon>
        <taxon>Rhizobium/Agrobacterium group</taxon>
        <taxon>Xaviernesmea</taxon>
    </lineage>
</organism>
<dbReference type="RefSeq" id="WP_081177514.1">
    <property type="nucleotide sequence ID" value="NZ_MSPX01000023.1"/>
</dbReference>
<comment type="caution">
    <text evidence="2">The sequence shown here is derived from an EMBL/GenBank/DDBJ whole genome shotgun (WGS) entry which is preliminary data.</text>
</comment>
<proteinExistence type="predicted"/>
<accession>A0ABX3P997</accession>
<gene>
    <name evidence="2" type="ORF">BTR14_20420</name>
</gene>
<evidence type="ECO:0000313" key="2">
    <source>
        <dbReference type="EMBL" id="OQP84173.1"/>
    </source>
</evidence>
<dbReference type="Gene3D" id="3.10.450.50">
    <property type="match status" value="1"/>
</dbReference>
<evidence type="ECO:0000259" key="1">
    <source>
        <dbReference type="Pfam" id="PF12680"/>
    </source>
</evidence>
<dbReference type="Proteomes" id="UP000192652">
    <property type="component" value="Unassembled WGS sequence"/>
</dbReference>
<reference evidence="2 3" key="1">
    <citation type="journal article" date="2017" name="Antonie Van Leeuwenhoek">
        <title>Rhizobium rhizosphaerae sp. nov., a novel species isolated from rice rhizosphere.</title>
        <authorList>
            <person name="Zhao J.J."/>
            <person name="Zhang J."/>
            <person name="Zhang R.J."/>
            <person name="Zhang C.W."/>
            <person name="Yin H.Q."/>
            <person name="Zhang X.X."/>
        </authorList>
    </citation>
    <scope>NUCLEOTIDE SEQUENCE [LARGE SCALE GENOMIC DNA]</scope>
    <source>
        <strain evidence="2 3">RD15</strain>
    </source>
</reference>
<evidence type="ECO:0000313" key="3">
    <source>
        <dbReference type="Proteomes" id="UP000192652"/>
    </source>
</evidence>
<dbReference type="Pfam" id="PF12680">
    <property type="entry name" value="SnoaL_2"/>
    <property type="match status" value="1"/>
</dbReference>